<feature type="transmembrane region" description="Helical" evidence="1">
    <location>
        <begin position="378"/>
        <end position="398"/>
    </location>
</feature>
<dbReference type="Proteomes" id="UP000177258">
    <property type="component" value="Unassembled WGS sequence"/>
</dbReference>
<proteinExistence type="predicted"/>
<feature type="transmembrane region" description="Helical" evidence="1">
    <location>
        <begin position="471"/>
        <end position="489"/>
    </location>
</feature>
<feature type="transmembrane region" description="Helical" evidence="1">
    <location>
        <begin position="339"/>
        <end position="358"/>
    </location>
</feature>
<feature type="transmembrane region" description="Helical" evidence="1">
    <location>
        <begin position="265"/>
        <end position="289"/>
    </location>
</feature>
<evidence type="ECO:0008006" key="4">
    <source>
        <dbReference type="Google" id="ProtNLM"/>
    </source>
</evidence>
<keyword evidence="1" id="KW-0812">Transmembrane</keyword>
<dbReference type="AlphaFoldDB" id="A0A1F5JY38"/>
<dbReference type="EMBL" id="MFDB01000008">
    <property type="protein sequence ID" value="OGE33575.1"/>
    <property type="molecule type" value="Genomic_DNA"/>
</dbReference>
<feature type="transmembrane region" description="Helical" evidence="1">
    <location>
        <begin position="229"/>
        <end position="253"/>
    </location>
</feature>
<keyword evidence="1" id="KW-1133">Transmembrane helix</keyword>
<evidence type="ECO:0000256" key="1">
    <source>
        <dbReference type="SAM" id="Phobius"/>
    </source>
</evidence>
<protein>
    <recommendedName>
        <fullName evidence="4">Glycosyltransferase RgtA/B/C/D-like domain-containing protein</fullName>
    </recommendedName>
</protein>
<feature type="transmembrane region" description="Helical" evidence="1">
    <location>
        <begin position="309"/>
        <end position="332"/>
    </location>
</feature>
<comment type="caution">
    <text evidence="2">The sequence shown here is derived from an EMBL/GenBank/DDBJ whole genome shotgun (WGS) entry which is preliminary data.</text>
</comment>
<name>A0A1F5JY38_9BACT</name>
<evidence type="ECO:0000313" key="3">
    <source>
        <dbReference type="Proteomes" id="UP000177258"/>
    </source>
</evidence>
<reference evidence="2 3" key="1">
    <citation type="journal article" date="2016" name="Nat. Commun.">
        <title>Thousands of microbial genomes shed light on interconnected biogeochemical processes in an aquifer system.</title>
        <authorList>
            <person name="Anantharaman K."/>
            <person name="Brown C.T."/>
            <person name="Hug L.A."/>
            <person name="Sharon I."/>
            <person name="Castelle C.J."/>
            <person name="Probst A.J."/>
            <person name="Thomas B.C."/>
            <person name="Singh A."/>
            <person name="Wilkins M.J."/>
            <person name="Karaoz U."/>
            <person name="Brodie E.L."/>
            <person name="Williams K.H."/>
            <person name="Hubbard S.S."/>
            <person name="Banfield J.F."/>
        </authorList>
    </citation>
    <scope>NUCLEOTIDE SEQUENCE [LARGE SCALE GENOMIC DNA]</scope>
</reference>
<feature type="transmembrane region" description="Helical" evidence="1">
    <location>
        <begin position="108"/>
        <end position="129"/>
    </location>
</feature>
<keyword evidence="1" id="KW-0472">Membrane</keyword>
<sequence>MLAYLDISIRNKSIPIANLIMKFMSNRWIFFLLAVIVTIIQFSLLWITLDFGFTQEDWWMLFDYQVTGYGLSFLEKYFKIFHNAGLYHTYQIVYLGVLESLLKGNYSAYQITTISFKILATISLYPLILAVFKRRLLAFLTTILYAISYSSAGAFFFIVLGSDYLAIFFMNVFLLCYYYYFASGRNLFIYVATILLFFSFILSPIRMYPLFVIIIFIEFSAWIRSKQRSGYLFFISRLSIIFFPFLMIILFFPSSTGSQLETVSILYNLIAFGNYHLLLSPFAGLGYTFLTNDYWSVFGPKTFNGFNNYMLFLFNGPVIIYSFLAILIGFVITKKPWRMILSIITINSTFQIVCYLLITNLKGQTGPNIKYFNQVSIYAIFLGFFVISIAFASGWLWFRKRLNLLLLASFLGPIFSIVFLWGLWFIKGDVLNFREGIHWYLVIAPIGSSLFLAAIMTIIYDKLKNSFDRNFRNTLTILLFLTIIPIYLISKKEINSTFGYLLSTGYRAADQEQMKNTLLVPFEYSSEKASGLFYIEALNQTYFPISLIVGFEQALHFQNWKIINGCIGLIKDRNMLEKSATIQNNVKGFNANSLCVDMPEVSRSEVFYEPENFYAFELKNRETINIKERVLKELGF</sequence>
<accession>A0A1F5JY38</accession>
<feature type="transmembrane region" description="Helical" evidence="1">
    <location>
        <begin position="136"/>
        <end position="158"/>
    </location>
</feature>
<feature type="transmembrane region" description="Helical" evidence="1">
    <location>
        <begin position="405"/>
        <end position="426"/>
    </location>
</feature>
<gene>
    <name evidence="2" type="ORF">A3D83_01225</name>
</gene>
<feature type="transmembrane region" description="Helical" evidence="1">
    <location>
        <begin position="28"/>
        <end position="49"/>
    </location>
</feature>
<feature type="transmembrane region" description="Helical" evidence="1">
    <location>
        <begin position="164"/>
        <end position="181"/>
    </location>
</feature>
<feature type="transmembrane region" description="Helical" evidence="1">
    <location>
        <begin position="438"/>
        <end position="459"/>
    </location>
</feature>
<feature type="transmembrane region" description="Helical" evidence="1">
    <location>
        <begin position="188"/>
        <end position="217"/>
    </location>
</feature>
<organism evidence="2 3">
    <name type="scientific">Candidatus Daviesbacteria bacterium RIFCSPHIGHO2_02_FULL_41_10</name>
    <dbReference type="NCBI Taxonomy" id="1797774"/>
    <lineage>
        <taxon>Bacteria</taxon>
        <taxon>Candidatus Daviesiibacteriota</taxon>
    </lineage>
</organism>
<evidence type="ECO:0000313" key="2">
    <source>
        <dbReference type="EMBL" id="OGE33575.1"/>
    </source>
</evidence>